<keyword evidence="2" id="KW-1185">Reference proteome</keyword>
<reference evidence="2" key="1">
    <citation type="submission" date="2016-06" db="EMBL/GenBank/DDBJ databases">
        <title>Genome sequencing of cellulolytic organisms.</title>
        <authorList>
            <person name="Bohra V."/>
            <person name="Dafale N.A."/>
            <person name="Purohit H.J."/>
        </authorList>
    </citation>
    <scope>NUCLEOTIDE SEQUENCE [LARGE SCALE GENOMIC DNA]</scope>
    <source>
        <strain evidence="2">ND21</strain>
    </source>
</reference>
<organism evidence="1 2">
    <name type="scientific">Microbacterium arborescens</name>
    <dbReference type="NCBI Taxonomy" id="33883"/>
    <lineage>
        <taxon>Bacteria</taxon>
        <taxon>Bacillati</taxon>
        <taxon>Actinomycetota</taxon>
        <taxon>Actinomycetes</taxon>
        <taxon>Micrococcales</taxon>
        <taxon>Microbacteriaceae</taxon>
        <taxon>Microbacterium</taxon>
    </lineage>
</organism>
<dbReference type="Proteomes" id="UP000093918">
    <property type="component" value="Unassembled WGS sequence"/>
</dbReference>
<accession>A0ABX2WIE1</accession>
<gene>
    <name evidence="1" type="ORF">A9Z40_03265</name>
</gene>
<evidence type="ECO:0000313" key="2">
    <source>
        <dbReference type="Proteomes" id="UP000093918"/>
    </source>
</evidence>
<proteinExistence type="predicted"/>
<evidence type="ECO:0000313" key="1">
    <source>
        <dbReference type="EMBL" id="OAZ40975.1"/>
    </source>
</evidence>
<name>A0ABX2WIE1_9MICO</name>
<protein>
    <submittedName>
        <fullName evidence="1">Uncharacterized protein</fullName>
    </submittedName>
</protein>
<sequence length="79" mass="9019">MSGRIGVWTQGREDFDEMRAIGELMVSAEARLGAQRIGRLESGIDLVIDNDETRQAVEDYREASGRQKRLLRRMAPDLR</sequence>
<comment type="caution">
    <text evidence="1">The sequence shown here is derived from an EMBL/GenBank/DDBJ whole genome shotgun (WGS) entry which is preliminary data.</text>
</comment>
<dbReference type="EMBL" id="LZEM01000018">
    <property type="protein sequence ID" value="OAZ40975.1"/>
    <property type="molecule type" value="Genomic_DNA"/>
</dbReference>